<dbReference type="AlphaFoldDB" id="A0A366DST6"/>
<organism evidence="2 3">
    <name type="scientific">Paraliobacillus ryukyuensis</name>
    <dbReference type="NCBI Taxonomy" id="200904"/>
    <lineage>
        <taxon>Bacteria</taxon>
        <taxon>Bacillati</taxon>
        <taxon>Bacillota</taxon>
        <taxon>Bacilli</taxon>
        <taxon>Bacillales</taxon>
        <taxon>Bacillaceae</taxon>
        <taxon>Paraliobacillus</taxon>
    </lineage>
</organism>
<reference evidence="2 3" key="1">
    <citation type="submission" date="2018-06" db="EMBL/GenBank/DDBJ databases">
        <title>Genomic Encyclopedia of Type Strains, Phase IV (KMG-IV): sequencing the most valuable type-strain genomes for metagenomic binning, comparative biology and taxonomic classification.</title>
        <authorList>
            <person name="Goeker M."/>
        </authorList>
    </citation>
    <scope>NUCLEOTIDE SEQUENCE [LARGE SCALE GENOMIC DNA]</scope>
    <source>
        <strain evidence="2 3">DSM 15140</strain>
    </source>
</reference>
<name>A0A366DST6_9BACI</name>
<protein>
    <submittedName>
        <fullName evidence="2">Uncharacterized protein</fullName>
    </submittedName>
</protein>
<evidence type="ECO:0000313" key="2">
    <source>
        <dbReference type="EMBL" id="RBO93153.1"/>
    </source>
</evidence>
<comment type="caution">
    <text evidence="2">The sequence shown here is derived from an EMBL/GenBank/DDBJ whole genome shotgun (WGS) entry which is preliminary data.</text>
</comment>
<dbReference type="RefSeq" id="WP_113869998.1">
    <property type="nucleotide sequence ID" value="NZ_BAABQN010000006.1"/>
</dbReference>
<dbReference type="Proteomes" id="UP000252254">
    <property type="component" value="Unassembled WGS sequence"/>
</dbReference>
<dbReference type="EMBL" id="QNRI01000013">
    <property type="protein sequence ID" value="RBO93153.1"/>
    <property type="molecule type" value="Genomic_DNA"/>
</dbReference>
<gene>
    <name evidence="2" type="ORF">DES48_11319</name>
</gene>
<proteinExistence type="predicted"/>
<feature type="transmembrane region" description="Helical" evidence="1">
    <location>
        <begin position="51"/>
        <end position="72"/>
    </location>
</feature>
<accession>A0A366DST6</accession>
<keyword evidence="1" id="KW-0472">Membrane</keyword>
<feature type="transmembrane region" description="Helical" evidence="1">
    <location>
        <begin position="20"/>
        <end position="39"/>
    </location>
</feature>
<keyword evidence="1" id="KW-1133">Transmembrane helix</keyword>
<evidence type="ECO:0000313" key="3">
    <source>
        <dbReference type="Proteomes" id="UP000252254"/>
    </source>
</evidence>
<evidence type="ECO:0000256" key="1">
    <source>
        <dbReference type="SAM" id="Phobius"/>
    </source>
</evidence>
<sequence length="80" mass="9053">MWARFSGYSGGYAYYKEISNVITGIISLICIFLWIAFSKELEKPSKERNKLNLIALISAGVLSTLIITVSLFQNLQLYKT</sequence>
<keyword evidence="1" id="KW-0812">Transmembrane</keyword>
<keyword evidence="3" id="KW-1185">Reference proteome</keyword>